<evidence type="ECO:0000256" key="11">
    <source>
        <dbReference type="ARBA" id="ARBA00023098"/>
    </source>
</evidence>
<evidence type="ECO:0000313" key="19">
    <source>
        <dbReference type="Proteomes" id="UP000285405"/>
    </source>
</evidence>
<dbReference type="GO" id="GO:0032936">
    <property type="term" value="C:SREBP-SCAP complex"/>
    <property type="evidence" value="ECO:0007669"/>
    <property type="project" value="TreeGrafter"/>
</dbReference>
<sequence length="1172" mass="132762">MTDSPELKGLEDREGMFIHADPWTMTSYLIGKNFQARHRLSFNDLVFALSVSRVSLTIDNIPTYTDLYRTTEVPILSPGHPLRYTFTQLGYKAARHHLTTLLVSVAIAVALIFPFPFLYTNDFTNGSSNLPHHVWTSAQQFEGPATTSEDVVMRSVWVHGSYMKALQTNILSRALEIQDYLLGPTIDFNPQKSNSPPQNFKTNLTIEMRDALHAINGVSNQSWFFHSPLLYWSCSLKEIETDDEILNTINQNSRKPTSVNVTLRHSIVFSGKRFENHRLVAADALVITLVHMLDSPIGRQWEHRAEELSKSKSKKWELFFASEKPLRNTLYEFRFQPLSLKDNFFLGIAYLFTFIHFMLSLSKLRAFRSRIGLIFAVVLQIEISIVASFTVCAVFKIDLSKIPREAYPLVVLIMGTKNISRLINAVIVTRSEDSTAKRIGEALGKTGHKALSGISQNLAILWALSRNVHPQITAFCTFAAIALSFDLLFLVTFFCAVLSVDVQRMELIDALNKIATYNSRMIEPPAGQRRSTWANAIFKRIVPFSSRIAGTAFLIGFAVIVHGNFFDNESICQTIYHIVGRNVIRSKSVSILSVDIHQARTPTAWLRMQDHQTAHEVIQIVKPHANSYIARVYDPLIFVVHGSDRTPNEFGIRPLLPAVYDFMKHQFGYFSFTVITTVVAVSLFLNYLLWDGTIKNDWNSRLDDWPLISLTTLGSSHALDIVLLATSNEGFLATVGLDRRILIWNIRQPTIGHLVYDFKKPLNPFPVLAIAIDNSSNWLAILSAKDSLFLWNIKEQRWGPSMQVKVQGHVPLRFFFEPDQCNKKNHLIMVRKNGLMSELYIDEQKERETKLSHSPLISIHQHVEKSIGINTRSKLFYISRKGSINVASRTNNDWDLSCIDLDRTVNDNRVNSILSLPSLNSVLAARECTIDLIDLSSQKVAHVFSTKKIQQNTIRCFQSLCRQPQCGSVGLGGLAIAYNCEEADTCILQVYLPRLGSNMMSFREASNTCCSLAEATENRFEIENPGQWEALQAGYLVGIRKRETNLKEIVDNSFQVPSSVLRRRDTFVSRISCSEQESWEIWAISSRGERYSRPLYDPMDQGHLLFGSLGPLKVIGRHTIAVCIGNVVKAISVGKEIFIRSDDSDDDSTLPEMAVTRIKRRKKPHLPKKKCH</sequence>
<evidence type="ECO:0000256" key="2">
    <source>
        <dbReference type="ARBA" id="ARBA00004653"/>
    </source>
</evidence>
<keyword evidence="12" id="KW-0446">Lipid-binding</keyword>
<keyword evidence="6 16" id="KW-0812">Transmembrane</keyword>
<name>A0A420HKS9_9PEZI</name>
<keyword evidence="14" id="KW-0325">Glycoprotein</keyword>
<feature type="transmembrane region" description="Helical" evidence="16">
    <location>
        <begin position="98"/>
        <end position="119"/>
    </location>
</feature>
<comment type="caution">
    <text evidence="18">The sequence shown here is derived from an EMBL/GenBank/DDBJ whole genome shotgun (WGS) entry which is preliminary data.</text>
</comment>
<dbReference type="InterPro" id="IPR053958">
    <property type="entry name" value="HMGCR/SNAP/NPC1-like_SSD"/>
</dbReference>
<evidence type="ECO:0000256" key="7">
    <source>
        <dbReference type="ARBA" id="ARBA00022737"/>
    </source>
</evidence>
<dbReference type="EMBL" id="MCBR01018574">
    <property type="protein sequence ID" value="RKF58013.1"/>
    <property type="molecule type" value="Genomic_DNA"/>
</dbReference>
<proteinExistence type="inferred from homology"/>
<organism evidence="18 19">
    <name type="scientific">Golovinomyces cichoracearum</name>
    <dbReference type="NCBI Taxonomy" id="62708"/>
    <lineage>
        <taxon>Eukaryota</taxon>
        <taxon>Fungi</taxon>
        <taxon>Dikarya</taxon>
        <taxon>Ascomycota</taxon>
        <taxon>Pezizomycotina</taxon>
        <taxon>Leotiomycetes</taxon>
        <taxon>Erysiphales</taxon>
        <taxon>Erysiphaceae</taxon>
        <taxon>Golovinomyces</taxon>
    </lineage>
</organism>
<feature type="transmembrane region" description="Helical" evidence="16">
    <location>
        <begin position="373"/>
        <end position="397"/>
    </location>
</feature>
<evidence type="ECO:0000256" key="1">
    <source>
        <dbReference type="ARBA" id="ARBA00004477"/>
    </source>
</evidence>
<evidence type="ECO:0000256" key="9">
    <source>
        <dbReference type="ARBA" id="ARBA00022989"/>
    </source>
</evidence>
<keyword evidence="7" id="KW-0677">Repeat</keyword>
<dbReference type="GO" id="GO:0005789">
    <property type="term" value="C:endoplasmic reticulum membrane"/>
    <property type="evidence" value="ECO:0007669"/>
    <property type="project" value="UniProtKB-SubCell"/>
</dbReference>
<evidence type="ECO:0000256" key="16">
    <source>
        <dbReference type="SAM" id="Phobius"/>
    </source>
</evidence>
<keyword evidence="11" id="KW-0443">Lipid metabolism</keyword>
<evidence type="ECO:0000256" key="12">
    <source>
        <dbReference type="ARBA" id="ARBA00023121"/>
    </source>
</evidence>
<dbReference type="SUPFAM" id="SSF50978">
    <property type="entry name" value="WD40 repeat-like"/>
    <property type="match status" value="1"/>
</dbReference>
<evidence type="ECO:0000259" key="17">
    <source>
        <dbReference type="PROSITE" id="PS50156"/>
    </source>
</evidence>
<reference evidence="18 19" key="1">
    <citation type="journal article" date="2018" name="BMC Genomics">
        <title>Comparative genome analyses reveal sequence features reflecting distinct modes of host-adaptation between dicot and monocot powdery mildew.</title>
        <authorList>
            <person name="Wu Y."/>
            <person name="Ma X."/>
            <person name="Pan Z."/>
            <person name="Kale S.D."/>
            <person name="Song Y."/>
            <person name="King H."/>
            <person name="Zhang Q."/>
            <person name="Presley C."/>
            <person name="Deng X."/>
            <person name="Wei C.I."/>
            <person name="Xiao S."/>
        </authorList>
    </citation>
    <scope>NUCLEOTIDE SEQUENCE [LARGE SCALE GENOMIC DNA]</scope>
    <source>
        <strain evidence="18">UCSC1</strain>
    </source>
</reference>
<dbReference type="GO" id="GO:0000139">
    <property type="term" value="C:Golgi membrane"/>
    <property type="evidence" value="ECO:0007669"/>
    <property type="project" value="UniProtKB-SubCell"/>
</dbReference>
<dbReference type="OrthoDB" id="1914839at2759"/>
<feature type="transmembrane region" description="Helical" evidence="16">
    <location>
        <begin position="667"/>
        <end position="690"/>
    </location>
</feature>
<dbReference type="InterPro" id="IPR036322">
    <property type="entry name" value="WD40_repeat_dom_sf"/>
</dbReference>
<evidence type="ECO:0000313" key="18">
    <source>
        <dbReference type="EMBL" id="RKF58013.1"/>
    </source>
</evidence>
<dbReference type="InterPro" id="IPR015943">
    <property type="entry name" value="WD40/YVTN_repeat-like_dom_sf"/>
</dbReference>
<keyword evidence="5" id="KW-0853">WD repeat</keyword>
<accession>A0A420HKS9</accession>
<feature type="transmembrane region" description="Helical" evidence="16">
    <location>
        <begin position="472"/>
        <end position="498"/>
    </location>
</feature>
<dbReference type="Gene3D" id="2.130.10.10">
    <property type="entry name" value="YVTN repeat-like/Quinoprotein amine dehydrogenase"/>
    <property type="match status" value="1"/>
</dbReference>
<dbReference type="Proteomes" id="UP000285405">
    <property type="component" value="Unassembled WGS sequence"/>
</dbReference>
<keyword evidence="13 16" id="KW-0472">Membrane</keyword>
<dbReference type="GO" id="GO:0032933">
    <property type="term" value="P:SREBP signaling pathway"/>
    <property type="evidence" value="ECO:0007669"/>
    <property type="project" value="InterPro"/>
</dbReference>
<dbReference type="Pfam" id="PF12349">
    <property type="entry name" value="Sterol-sensing"/>
    <property type="match status" value="1"/>
</dbReference>
<keyword evidence="8" id="KW-0256">Endoplasmic reticulum</keyword>
<evidence type="ECO:0000256" key="6">
    <source>
        <dbReference type="ARBA" id="ARBA00022692"/>
    </source>
</evidence>
<comment type="similarity">
    <text evidence="3">Belongs to the WD repeat SCAP family.</text>
</comment>
<evidence type="ECO:0000256" key="14">
    <source>
        <dbReference type="ARBA" id="ARBA00023180"/>
    </source>
</evidence>
<feature type="domain" description="SSD" evidence="17">
    <location>
        <begin position="342"/>
        <end position="500"/>
    </location>
</feature>
<protein>
    <recommendedName>
        <fullName evidence="4">Sterol regulatory element-binding protein cleavage-activating protein</fullName>
    </recommendedName>
</protein>
<dbReference type="GO" id="GO:0045540">
    <property type="term" value="P:regulation of cholesterol biosynthetic process"/>
    <property type="evidence" value="ECO:0007669"/>
    <property type="project" value="TreeGrafter"/>
</dbReference>
<dbReference type="AlphaFoldDB" id="A0A420HKS9"/>
<evidence type="ECO:0000256" key="10">
    <source>
        <dbReference type="ARBA" id="ARBA00023034"/>
    </source>
</evidence>
<feature type="transmembrane region" description="Helical" evidence="16">
    <location>
        <begin position="344"/>
        <end position="361"/>
    </location>
</feature>
<keyword evidence="10" id="KW-0333">Golgi apparatus</keyword>
<evidence type="ECO:0000256" key="8">
    <source>
        <dbReference type="ARBA" id="ARBA00022824"/>
    </source>
</evidence>
<evidence type="ECO:0000256" key="4">
    <source>
        <dbReference type="ARBA" id="ARBA00019541"/>
    </source>
</evidence>
<evidence type="ECO:0000256" key="13">
    <source>
        <dbReference type="ARBA" id="ARBA00023136"/>
    </source>
</evidence>
<comment type="subcellular location">
    <subcellularLocation>
        <location evidence="1">Endoplasmic reticulum membrane</location>
        <topology evidence="1">Multi-pass membrane protein</topology>
    </subcellularLocation>
    <subcellularLocation>
        <location evidence="2">Golgi apparatus membrane</location>
        <topology evidence="2">Multi-pass membrane protein</topology>
    </subcellularLocation>
</comment>
<dbReference type="PANTHER" id="PTHR46378:SF1">
    <property type="entry name" value="STEROL REGULATORY ELEMENT-BINDING PROTEIN CLEAVAGE-ACTIVATING PROTEIN"/>
    <property type="match status" value="1"/>
</dbReference>
<dbReference type="GO" id="GO:0032934">
    <property type="term" value="F:sterol binding"/>
    <property type="evidence" value="ECO:0007669"/>
    <property type="project" value="InterPro"/>
</dbReference>
<keyword evidence="15" id="KW-0753">Steroid metabolism</keyword>
<evidence type="ECO:0000256" key="15">
    <source>
        <dbReference type="ARBA" id="ARBA00023221"/>
    </source>
</evidence>
<dbReference type="GO" id="GO:0008202">
    <property type="term" value="P:steroid metabolic process"/>
    <property type="evidence" value="ECO:0007669"/>
    <property type="project" value="UniProtKB-KW"/>
</dbReference>
<dbReference type="InterPro" id="IPR000731">
    <property type="entry name" value="SSD"/>
</dbReference>
<gene>
    <name evidence="18" type="ORF">GcC1_185022</name>
</gene>
<evidence type="ECO:0000256" key="3">
    <source>
        <dbReference type="ARBA" id="ARBA00007410"/>
    </source>
</evidence>
<keyword evidence="9 16" id="KW-1133">Transmembrane helix</keyword>
<dbReference type="PANTHER" id="PTHR46378">
    <property type="entry name" value="STEROL REGULATORY ELEMENT-BINDING PROTEIN CLEAVAGE-ACTIVATING PROTEIN"/>
    <property type="match status" value="1"/>
</dbReference>
<evidence type="ECO:0000256" key="5">
    <source>
        <dbReference type="ARBA" id="ARBA00022574"/>
    </source>
</evidence>
<dbReference type="PROSITE" id="PS50156">
    <property type="entry name" value="SSD"/>
    <property type="match status" value="1"/>
</dbReference>
<dbReference type="InterPro" id="IPR030225">
    <property type="entry name" value="SCAP"/>
</dbReference>